<dbReference type="Proteomes" id="UP000646827">
    <property type="component" value="Unassembled WGS sequence"/>
</dbReference>
<gene>
    <name evidence="1" type="ORF">INT45_008669</name>
</gene>
<feature type="non-terminal residue" evidence="1">
    <location>
        <position position="284"/>
    </location>
</feature>
<comment type="caution">
    <text evidence="1">The sequence shown here is derived from an EMBL/GenBank/DDBJ whole genome shotgun (WGS) entry which is preliminary data.</text>
</comment>
<evidence type="ECO:0008006" key="3">
    <source>
        <dbReference type="Google" id="ProtNLM"/>
    </source>
</evidence>
<protein>
    <recommendedName>
        <fullName evidence="3">MULE transposase domain-containing protein</fullName>
    </recommendedName>
</protein>
<reference evidence="1 2" key="1">
    <citation type="submission" date="2020-12" db="EMBL/GenBank/DDBJ databases">
        <title>Metabolic potential, ecology and presence of endohyphal bacteria is reflected in genomic diversity of Mucoromycotina.</title>
        <authorList>
            <person name="Muszewska A."/>
            <person name="Okrasinska A."/>
            <person name="Steczkiewicz K."/>
            <person name="Drgas O."/>
            <person name="Orlowska M."/>
            <person name="Perlinska-Lenart U."/>
            <person name="Aleksandrzak-Piekarczyk T."/>
            <person name="Szatraj K."/>
            <person name="Zielenkiewicz U."/>
            <person name="Pilsyk S."/>
            <person name="Malc E."/>
            <person name="Mieczkowski P."/>
            <person name="Kruszewska J.S."/>
            <person name="Biernat P."/>
            <person name="Pawlowska J."/>
        </authorList>
    </citation>
    <scope>NUCLEOTIDE SEQUENCE [LARGE SCALE GENOMIC DNA]</scope>
    <source>
        <strain evidence="1 2">CBS 142.35</strain>
    </source>
</reference>
<name>A0A8H7RKX2_9FUNG</name>
<dbReference type="PANTHER" id="PTHR33977:SF1">
    <property type="entry name" value="ZINC ION BINDING PROTEIN"/>
    <property type="match status" value="1"/>
</dbReference>
<dbReference type="OrthoDB" id="2299652at2759"/>
<accession>A0A8H7RKX2</accession>
<sequence>KSIGKRLVELKQSGYHVWIDTLEGQEPQQRLSINDFAFGFTAPWQVNYFSQAQFISLDATHDVSKYKDGVLYTMVIRDTVAGRGVPITYLFTNDLSSRPLLGWFRSLSSIGLNPQRFTIDHSLPEDNAIIQVWPSCSIQHCIWHVMRAWMQNVQSKDGKACERWNVSYQPEVFHAMQTNNYVESWHNQLKSCYLKRKRTHRLDVLVEVLVEEVAFDIKQEVSRLSVNVGRMGALERRFHVNEIKAEKEKSLPSPSTIIRLLDEEYLVESFANNTNNTAYNVSYF</sequence>
<keyword evidence="2" id="KW-1185">Reference proteome</keyword>
<evidence type="ECO:0000313" key="1">
    <source>
        <dbReference type="EMBL" id="KAG2212839.1"/>
    </source>
</evidence>
<proteinExistence type="predicted"/>
<dbReference type="PANTHER" id="PTHR33977">
    <property type="entry name" value="ZINC ION BINDING PROTEIN"/>
    <property type="match status" value="1"/>
</dbReference>
<dbReference type="EMBL" id="JAEPRB010000728">
    <property type="protein sequence ID" value="KAG2212839.1"/>
    <property type="molecule type" value="Genomic_DNA"/>
</dbReference>
<dbReference type="AlphaFoldDB" id="A0A8H7RKX2"/>
<evidence type="ECO:0000313" key="2">
    <source>
        <dbReference type="Proteomes" id="UP000646827"/>
    </source>
</evidence>
<organism evidence="1 2">
    <name type="scientific">Circinella minor</name>
    <dbReference type="NCBI Taxonomy" id="1195481"/>
    <lineage>
        <taxon>Eukaryota</taxon>
        <taxon>Fungi</taxon>
        <taxon>Fungi incertae sedis</taxon>
        <taxon>Mucoromycota</taxon>
        <taxon>Mucoromycotina</taxon>
        <taxon>Mucoromycetes</taxon>
        <taxon>Mucorales</taxon>
        <taxon>Lichtheimiaceae</taxon>
        <taxon>Circinella</taxon>
    </lineage>
</organism>